<sequence length="78" mass="8879">MSEPVTNELIYSVLQKMQVDVSELKFDVRDLKVRVTAAEEHVGSLVIAVSGTNNRLDRLTDRIERIDRRLDLTDSHNG</sequence>
<proteinExistence type="predicted"/>
<keyword evidence="2" id="KW-1185">Reference proteome</keyword>
<gene>
    <name evidence="1" type="ORF">E5A73_02250</name>
</gene>
<dbReference type="RefSeq" id="WP_135962157.1">
    <property type="nucleotide sequence ID" value="NZ_SRXT01000001.1"/>
</dbReference>
<evidence type="ECO:0000313" key="2">
    <source>
        <dbReference type="Proteomes" id="UP000306147"/>
    </source>
</evidence>
<protein>
    <submittedName>
        <fullName evidence="1">Uncharacterized protein</fullName>
    </submittedName>
</protein>
<dbReference type="OrthoDB" id="7282689at2"/>
<dbReference type="Proteomes" id="UP000306147">
    <property type="component" value="Unassembled WGS sequence"/>
</dbReference>
<evidence type="ECO:0000313" key="1">
    <source>
        <dbReference type="EMBL" id="TGX55957.1"/>
    </source>
</evidence>
<organism evidence="1 2">
    <name type="scientific">Sphingomonas gei</name>
    <dbReference type="NCBI Taxonomy" id="1395960"/>
    <lineage>
        <taxon>Bacteria</taxon>
        <taxon>Pseudomonadati</taxon>
        <taxon>Pseudomonadota</taxon>
        <taxon>Alphaproteobacteria</taxon>
        <taxon>Sphingomonadales</taxon>
        <taxon>Sphingomonadaceae</taxon>
        <taxon>Sphingomonas</taxon>
    </lineage>
</organism>
<name>A0A4S1XIV4_9SPHN</name>
<accession>A0A4S1XIV4</accession>
<dbReference type="EMBL" id="SRXT01000001">
    <property type="protein sequence ID" value="TGX55957.1"/>
    <property type="molecule type" value="Genomic_DNA"/>
</dbReference>
<dbReference type="AlphaFoldDB" id="A0A4S1XIV4"/>
<comment type="caution">
    <text evidence="1">The sequence shown here is derived from an EMBL/GenBank/DDBJ whole genome shotgun (WGS) entry which is preliminary data.</text>
</comment>
<reference evidence="1 2" key="1">
    <citation type="submission" date="2019-04" db="EMBL/GenBank/DDBJ databases">
        <title>Sphingomonas psychrotolerans sp. nov., isolated from soil in the Tianshan Mountains, Xinjiang, China.</title>
        <authorList>
            <person name="Luo Y."/>
            <person name="Sheng H."/>
        </authorList>
    </citation>
    <scope>NUCLEOTIDE SEQUENCE [LARGE SCALE GENOMIC DNA]</scope>
    <source>
        <strain evidence="1 2">ZFGT-11</strain>
    </source>
</reference>
<dbReference type="Gene3D" id="1.20.5.340">
    <property type="match status" value="1"/>
</dbReference>